<organism evidence="1 2">
    <name type="scientific">Streptosporangium roseum (strain ATCC 12428 / DSM 43021 / JCM 3005 / KCTC 9067 / NCIMB 10171 / NRRL 2505 / NI 9100)</name>
    <dbReference type="NCBI Taxonomy" id="479432"/>
    <lineage>
        <taxon>Bacteria</taxon>
        <taxon>Bacillati</taxon>
        <taxon>Actinomycetota</taxon>
        <taxon>Actinomycetes</taxon>
        <taxon>Streptosporangiales</taxon>
        <taxon>Streptosporangiaceae</taxon>
        <taxon>Streptosporangium</taxon>
    </lineage>
</organism>
<dbReference type="OrthoDB" id="9809203at2"/>
<accession>D2B0U7</accession>
<dbReference type="STRING" id="479432.Sros_0322"/>
<evidence type="ECO:0000313" key="1">
    <source>
        <dbReference type="EMBL" id="ACZ83354.1"/>
    </source>
</evidence>
<proteinExistence type="predicted"/>
<dbReference type="PIRSF" id="PIRSF001439">
    <property type="entry name" value="CryM"/>
    <property type="match status" value="1"/>
</dbReference>
<dbReference type="Proteomes" id="UP000002029">
    <property type="component" value="Chromosome"/>
</dbReference>
<dbReference type="SUPFAM" id="SSF51735">
    <property type="entry name" value="NAD(P)-binding Rossmann-fold domains"/>
    <property type="match status" value="1"/>
</dbReference>
<gene>
    <name evidence="1" type="ordered locus">Sros_0322</name>
</gene>
<dbReference type="EMBL" id="CP001814">
    <property type="protein sequence ID" value="ACZ83354.1"/>
    <property type="molecule type" value="Genomic_DNA"/>
</dbReference>
<dbReference type="InterPro" id="IPR003462">
    <property type="entry name" value="ODC_Mu_crystall"/>
</dbReference>
<dbReference type="GO" id="GO:0008473">
    <property type="term" value="F:ornithine cyclodeaminase activity"/>
    <property type="evidence" value="ECO:0007669"/>
    <property type="project" value="UniProtKB-EC"/>
</dbReference>
<dbReference type="Gene3D" id="3.40.50.720">
    <property type="entry name" value="NAD(P)-binding Rossmann-like Domain"/>
    <property type="match status" value="1"/>
</dbReference>
<dbReference type="PANTHER" id="PTHR13812">
    <property type="entry name" value="KETIMINE REDUCTASE MU-CRYSTALLIN"/>
    <property type="match status" value="1"/>
</dbReference>
<dbReference type="Gene3D" id="3.30.1780.10">
    <property type="entry name" value="ornithine cyclodeaminase, domain 1"/>
    <property type="match status" value="1"/>
</dbReference>
<dbReference type="InterPro" id="IPR023401">
    <property type="entry name" value="ODC_N"/>
</dbReference>
<protein>
    <submittedName>
        <fullName evidence="1">Ornithine cyclodeaminase</fullName>
        <ecNumber evidence="1">4.3.1.12</ecNumber>
    </submittedName>
</protein>
<dbReference type="InterPro" id="IPR036291">
    <property type="entry name" value="NAD(P)-bd_dom_sf"/>
</dbReference>
<evidence type="ECO:0000313" key="2">
    <source>
        <dbReference type="Proteomes" id="UP000002029"/>
    </source>
</evidence>
<dbReference type="HOGENOM" id="CLU_042088_2_0_11"/>
<dbReference type="GO" id="GO:0005737">
    <property type="term" value="C:cytoplasm"/>
    <property type="evidence" value="ECO:0007669"/>
    <property type="project" value="TreeGrafter"/>
</dbReference>
<keyword evidence="1" id="KW-0456">Lyase</keyword>
<dbReference type="EC" id="4.3.1.12" evidence="1"/>
<sequence length="317" mass="32406">MTLLLSRSDLERLLDVDACLTALEQGFAAAAPAVAPQRIRTDLPGPGTATALIPGLIEGVPAYTVKVNAKFPGARPALRGVVCLHDLESGELLALVDSATVTAWRTGLSAALGTHVLARPGAATVAVVGAGAQAELVMRGLAALRPLDHLVVADLDARRAADFAERQAALSGTRCDVVSDAAVAAGSAEIVVLATWSREPLLRAGDVGAGVHVTSLGADEPGKSELAADLLRAGRVIVDDVPLAVAMGALGNAGLTADDAAGTLAQVLRGEVPGRRGDDEITVYAPVGLPWQDLALAWVAYRRALDSGTGLEFEFLG</sequence>
<dbReference type="eggNOG" id="COG2423">
    <property type="taxonomic scope" value="Bacteria"/>
</dbReference>
<dbReference type="PANTHER" id="PTHR13812:SF19">
    <property type="entry name" value="KETIMINE REDUCTASE MU-CRYSTALLIN"/>
    <property type="match status" value="1"/>
</dbReference>
<dbReference type="KEGG" id="sro:Sros_0322"/>
<keyword evidence="2" id="KW-1185">Reference proteome</keyword>
<dbReference type="Pfam" id="PF02423">
    <property type="entry name" value="OCD_Mu_crystall"/>
    <property type="match status" value="1"/>
</dbReference>
<reference evidence="1 2" key="1">
    <citation type="journal article" date="2010" name="Stand. Genomic Sci.">
        <title>Complete genome sequence of Streptosporangium roseum type strain (NI 9100).</title>
        <authorList>
            <person name="Nolan M."/>
            <person name="Sikorski J."/>
            <person name="Jando M."/>
            <person name="Lucas S."/>
            <person name="Lapidus A."/>
            <person name="Glavina Del Rio T."/>
            <person name="Chen F."/>
            <person name="Tice H."/>
            <person name="Pitluck S."/>
            <person name="Cheng J.F."/>
            <person name="Chertkov O."/>
            <person name="Sims D."/>
            <person name="Meincke L."/>
            <person name="Brettin T."/>
            <person name="Han C."/>
            <person name="Detter J.C."/>
            <person name="Bruce D."/>
            <person name="Goodwin L."/>
            <person name="Land M."/>
            <person name="Hauser L."/>
            <person name="Chang Y.J."/>
            <person name="Jeffries C.D."/>
            <person name="Ivanova N."/>
            <person name="Mavromatis K."/>
            <person name="Mikhailova N."/>
            <person name="Chen A."/>
            <person name="Palaniappan K."/>
            <person name="Chain P."/>
            <person name="Rohde M."/>
            <person name="Goker M."/>
            <person name="Bristow J."/>
            <person name="Eisen J.A."/>
            <person name="Markowitz V."/>
            <person name="Hugenholtz P."/>
            <person name="Kyrpides N.C."/>
            <person name="Klenk H.P."/>
        </authorList>
    </citation>
    <scope>NUCLEOTIDE SEQUENCE [LARGE SCALE GENOMIC DNA]</scope>
    <source>
        <strain evidence="2">ATCC 12428 / DSM 43021 / JCM 3005 / NI 9100</strain>
    </source>
</reference>
<name>D2B0U7_STRRD</name>
<dbReference type="RefSeq" id="WP_012887100.1">
    <property type="nucleotide sequence ID" value="NC_013595.1"/>
</dbReference>
<dbReference type="AlphaFoldDB" id="D2B0U7"/>